<dbReference type="GO" id="GO:0032259">
    <property type="term" value="P:methylation"/>
    <property type="evidence" value="ECO:0007669"/>
    <property type="project" value="UniProtKB-KW"/>
</dbReference>
<comment type="similarity">
    <text evidence="1">Belongs to the N(4)/N(6)-methyltransferase family.</text>
</comment>
<dbReference type="InterPro" id="IPR029063">
    <property type="entry name" value="SAM-dependent_MTases_sf"/>
</dbReference>
<dbReference type="InterPro" id="IPR003356">
    <property type="entry name" value="DNA_methylase_A-5"/>
</dbReference>
<keyword evidence="5" id="KW-0949">S-adenosyl-L-methionine</keyword>
<dbReference type="EMBL" id="HG938353">
    <property type="protein sequence ID" value="CDN48249.1"/>
    <property type="molecule type" value="Genomic_DNA"/>
</dbReference>
<keyword evidence="11" id="KW-1185">Reference proteome</keyword>
<dbReference type="PATRIC" id="fig|1028800.3.peg.2104"/>
<organism evidence="10 11">
    <name type="scientific">Neorhizobium galegae bv. orientalis str. HAMBI 540</name>
    <dbReference type="NCBI Taxonomy" id="1028800"/>
    <lineage>
        <taxon>Bacteria</taxon>
        <taxon>Pseudomonadati</taxon>
        <taxon>Pseudomonadota</taxon>
        <taxon>Alphaproteobacteria</taxon>
        <taxon>Hyphomicrobiales</taxon>
        <taxon>Rhizobiaceae</taxon>
        <taxon>Rhizobium/Agrobacterium group</taxon>
        <taxon>Neorhizobium</taxon>
    </lineage>
</organism>
<dbReference type="GO" id="GO:0003677">
    <property type="term" value="F:DNA binding"/>
    <property type="evidence" value="ECO:0007669"/>
    <property type="project" value="InterPro"/>
</dbReference>
<evidence type="ECO:0000256" key="2">
    <source>
        <dbReference type="ARBA" id="ARBA00011900"/>
    </source>
</evidence>
<evidence type="ECO:0000256" key="7">
    <source>
        <dbReference type="ARBA" id="ARBA00047942"/>
    </source>
</evidence>
<evidence type="ECO:0000256" key="3">
    <source>
        <dbReference type="ARBA" id="ARBA00022603"/>
    </source>
</evidence>
<comment type="catalytic activity">
    <reaction evidence="7">
        <text>a 2'-deoxyadenosine in DNA + S-adenosyl-L-methionine = an N(6)-methyl-2'-deoxyadenosine in DNA + S-adenosyl-L-homocysteine + H(+)</text>
        <dbReference type="Rhea" id="RHEA:15197"/>
        <dbReference type="Rhea" id="RHEA-COMP:12418"/>
        <dbReference type="Rhea" id="RHEA-COMP:12419"/>
        <dbReference type="ChEBI" id="CHEBI:15378"/>
        <dbReference type="ChEBI" id="CHEBI:57856"/>
        <dbReference type="ChEBI" id="CHEBI:59789"/>
        <dbReference type="ChEBI" id="CHEBI:90615"/>
        <dbReference type="ChEBI" id="CHEBI:90616"/>
        <dbReference type="EC" id="2.1.1.72"/>
    </reaction>
</comment>
<dbReference type="InterPro" id="IPR038333">
    <property type="entry name" value="T1MK-like_N_sf"/>
</dbReference>
<dbReference type="GO" id="GO:0009307">
    <property type="term" value="P:DNA restriction-modification system"/>
    <property type="evidence" value="ECO:0007669"/>
    <property type="project" value="UniProtKB-KW"/>
</dbReference>
<evidence type="ECO:0000313" key="10">
    <source>
        <dbReference type="EMBL" id="CDN48249.1"/>
    </source>
</evidence>
<dbReference type="RefSeq" id="WP_244446648.1">
    <property type="nucleotide sequence ID" value="NZ_HG938353.1"/>
</dbReference>
<evidence type="ECO:0000256" key="4">
    <source>
        <dbReference type="ARBA" id="ARBA00022679"/>
    </source>
</evidence>
<dbReference type="PANTHER" id="PTHR42933:SF3">
    <property type="entry name" value="TYPE I RESTRICTION ENZYME MJAVIII METHYLASE SUBUNIT"/>
    <property type="match status" value="1"/>
</dbReference>
<dbReference type="PRINTS" id="PR00507">
    <property type="entry name" value="N12N6MTFRASE"/>
</dbReference>
<evidence type="ECO:0000256" key="5">
    <source>
        <dbReference type="ARBA" id="ARBA00022691"/>
    </source>
</evidence>
<keyword evidence="4" id="KW-0808">Transferase</keyword>
<sequence>MMQREEIRSLGGFVWSVADILRGDFKQSEYGKVILPFVVLRRLDCILEASKPQVLDAAKTLPDGVDEATRDMILFGAVGGNVKVYNLSRFTFATLKGQDPGQLHQNLVDYITKFSGNVRDIFLDKFLFTDQLKRLKDGGILWNVFQRMTEIDLHPDRVTNIEMGYLFEELIRRFSEISNETAGEHFTPREVIRLIVDLLIANDDTKLTKRGIIRQVYDPACGTGGMLALTEEALKEFNPSIRVELFGQEINGESFGICKSDMLVTGHDPEQIAFGNTLTQDAHKDKRFHYMLSNPPYGVDWKKYQEPIKEESDTLGFSGRFGAGTPRISDGQLLFLQHMISKMRDDEEGSRIGIVMNGSPLFTGGAGSGESEIRRWMLENDWVEAIVALPTDLFYNTGIQTYVWLLTNRKPASRQGKVQLIDASGERFWKPIRKSLGSKRREIPDEARADIVRIYEGFLNGGSGEGDVAKIFDITDFGYREIRVEHPLRLNFQASADRVARFRDDRTFIRLSEDEREEIEVVLLSLGDKRFTNRDAFEKALAKALKAEAVKIGGPVKKAILAALSERDEGADICIDKDGYPEPDTDLRDHELVPLKEDWRDYVAREVTPFVPGAWVDESYRDARDREIGRVGYEINFNRYFYRYVPPRSLEEIDAELKALEAEIAGLLREVVA</sequence>
<dbReference type="InterPro" id="IPR002052">
    <property type="entry name" value="DNA_methylase_N6_adenine_CS"/>
</dbReference>
<dbReference type="Gene3D" id="1.20.1260.30">
    <property type="match status" value="1"/>
</dbReference>
<dbReference type="PANTHER" id="PTHR42933">
    <property type="entry name" value="SLR6095 PROTEIN"/>
    <property type="match status" value="1"/>
</dbReference>
<gene>
    <name evidence="10" type="ORF">RG540_CH20800</name>
</gene>
<evidence type="ECO:0000259" key="9">
    <source>
        <dbReference type="Pfam" id="PF12161"/>
    </source>
</evidence>
<dbReference type="eggNOG" id="COG0286">
    <property type="taxonomic scope" value="Bacteria"/>
</dbReference>
<dbReference type="REBASE" id="88669">
    <property type="entry name" value="M.Rga540ORF20800P"/>
</dbReference>
<dbReference type="GO" id="GO:0009007">
    <property type="term" value="F:site-specific DNA-methyltransferase (adenine-specific) activity"/>
    <property type="evidence" value="ECO:0007669"/>
    <property type="project" value="UniProtKB-EC"/>
</dbReference>
<dbReference type="InterPro" id="IPR051537">
    <property type="entry name" value="DNA_Adenine_Mtase"/>
</dbReference>
<evidence type="ECO:0000256" key="1">
    <source>
        <dbReference type="ARBA" id="ARBA00006594"/>
    </source>
</evidence>
<accession>A0A068SQW7</accession>
<dbReference type="Pfam" id="PF02384">
    <property type="entry name" value="N6_Mtase"/>
    <property type="match status" value="1"/>
</dbReference>
<feature type="domain" description="DNA methylase adenine-specific" evidence="8">
    <location>
        <begin position="163"/>
        <end position="458"/>
    </location>
</feature>
<dbReference type="Proteomes" id="UP000028181">
    <property type="component" value="Chromosome I"/>
</dbReference>
<dbReference type="GO" id="GO:0008170">
    <property type="term" value="F:N-methyltransferase activity"/>
    <property type="evidence" value="ECO:0007669"/>
    <property type="project" value="InterPro"/>
</dbReference>
<keyword evidence="6" id="KW-0680">Restriction system</keyword>
<dbReference type="Pfam" id="PF12161">
    <property type="entry name" value="HsdM_N"/>
    <property type="match status" value="1"/>
</dbReference>
<dbReference type="Gene3D" id="3.40.50.150">
    <property type="entry name" value="Vaccinia Virus protein VP39"/>
    <property type="match status" value="1"/>
</dbReference>
<dbReference type="HOGENOM" id="CLU_012122_0_0_5"/>
<dbReference type="KEGG" id="ngg:RG540_CH20800"/>
<name>A0A068SQW7_NEOGA</name>
<feature type="domain" description="N6 adenine-specific DNA methyltransferase N-terminal" evidence="9">
    <location>
        <begin position="12"/>
        <end position="147"/>
    </location>
</feature>
<dbReference type="GeneID" id="24258604"/>
<evidence type="ECO:0000256" key="6">
    <source>
        <dbReference type="ARBA" id="ARBA00022747"/>
    </source>
</evidence>
<reference evidence="11" key="1">
    <citation type="journal article" date="2014" name="BMC Genomics">
        <title>Genome sequencing of two Neorhizobium galegae strains reveals a noeT gene responsible for the unusual acetylation of the nodulation factors.</title>
        <authorList>
            <person name="Osterman J."/>
            <person name="Marsh J."/>
            <person name="Laine P.K."/>
            <person name="Zeng Z."/>
            <person name="Alatalo E."/>
            <person name="Sullivan J.T."/>
            <person name="Young J.P."/>
            <person name="Thomas-Oates J."/>
            <person name="Paulin L."/>
            <person name="Lindstrom K."/>
        </authorList>
    </citation>
    <scope>NUCLEOTIDE SEQUENCE [LARGE SCALE GENOMIC DNA]</scope>
    <source>
        <strain evidence="11">HAMBI 540</strain>
    </source>
</reference>
<dbReference type="EC" id="2.1.1.72" evidence="2"/>
<protein>
    <recommendedName>
        <fullName evidence="2">site-specific DNA-methyltransferase (adenine-specific)</fullName>
        <ecNumber evidence="2">2.1.1.72</ecNumber>
    </recommendedName>
</protein>
<dbReference type="SUPFAM" id="SSF53335">
    <property type="entry name" value="S-adenosyl-L-methionine-dependent methyltransferases"/>
    <property type="match status" value="1"/>
</dbReference>
<proteinExistence type="inferred from homology"/>
<evidence type="ECO:0000259" key="8">
    <source>
        <dbReference type="Pfam" id="PF02384"/>
    </source>
</evidence>
<dbReference type="InterPro" id="IPR022749">
    <property type="entry name" value="D12N6_MeTrfase_N"/>
</dbReference>
<evidence type="ECO:0000313" key="11">
    <source>
        <dbReference type="Proteomes" id="UP000028181"/>
    </source>
</evidence>
<dbReference type="PROSITE" id="PS00092">
    <property type="entry name" value="N6_MTASE"/>
    <property type="match status" value="1"/>
</dbReference>
<keyword evidence="3 10" id="KW-0489">Methyltransferase</keyword>
<dbReference type="AlphaFoldDB" id="A0A068SQW7"/>